<feature type="compositionally biased region" description="Polar residues" evidence="12">
    <location>
        <begin position="1700"/>
        <end position="1711"/>
    </location>
</feature>
<evidence type="ECO:0000313" key="14">
    <source>
        <dbReference type="EMBL" id="KAG9485005.1"/>
    </source>
</evidence>
<keyword evidence="6" id="KW-0067">ATP-binding</keyword>
<dbReference type="EMBL" id="WNTK01000004">
    <property type="protein sequence ID" value="KAG9485005.1"/>
    <property type="molecule type" value="Genomic_DNA"/>
</dbReference>
<feature type="compositionally biased region" description="Basic and acidic residues" evidence="12">
    <location>
        <begin position="1633"/>
        <end position="1642"/>
    </location>
</feature>
<feature type="compositionally biased region" description="Low complexity" evidence="12">
    <location>
        <begin position="1582"/>
        <end position="1596"/>
    </location>
</feature>
<sequence>MEDVRKLVKEEVRSALTSQLAPPAKRQKRAYVPDKPSYSESSIGSEQEEQAAEESSDEEDYKRYLFHQDDLTELIKSVRATLKMEEPREPRALQDEIFGGLGKRRKHTFPVHKNITKIIQKEWRKPDASSFSTRGVKRRYPFEEEVCASWEEVPKVDVPVAKVARKTTLPFEDAAQLKDPMDRKAEGLLKKSWEAAANILRPGTAATCVARTLGVDYQCSFRSNNSETAGDATEFDDASGLSNSEFDEHAKESEFKLDVDGSVKFSVWISFCEIYNELIYDLLDPVSGDKCYKRKTLKLAQDLKGFSFVKDLQWIQVTDAKEACRILALGKKFQSIAFTKLNSSSSRSHSIFTVRLLKIEDADAPRVVKVSELTLCDLAGSERCTRTQNEGERLKESGNINTSLLILGKCINALKNSQQSKTQQHVPFRESKLTHYLQSFFSGKGKVCMIVNISQVASAYDETLNVLKFSAIAQKVLILDSCPAADSLSNGQGKTAREVSFIINNADKKRLLSRKRATVQWESRLDDIEDGDHEEDYENSDDEDPLDCTNLDELDDDDEDDEEVVDEDEIIMKKEAYEKLLELVEDLKTKLVNEQKDKLLMELKIREEVANEFTAHFMQREHDFSERLQKEKELLEERCEERMEIFKDLVRKCSSEDDAEETAKEPCGVPEPAVQADEPTMPLQGLFSSMQSDLAEIKQHAVEAHHQIAAIPDDQEGAALEQNLKQVTNDLCEMQEELKRKSTDLRSQMSQCAKFKLQLEEANEALSTHKQQIEQLLDMNQQKDTAITKLQELISHWEAKCEDYEKKLNTIRGEMDKGNSTSSRKRPPDNLNLPENQPPSKKDFVDPNDNWMKSVEKHKDALKNRDESAILHELEAVKVKNENYEVQTAELTQSVVELEEKLAGYEERLNELESKNKSLVSEMQIQKDLILSMEGTIQLLKQEVSQNQLNIANKVAQIKSIQSTLDDFGKTDPSQDSGRVEFFTLTDIIEEPTNPNLGQSQGGKMTSERESAFYNAIDCLWKKCQDVLQESSKKNKQMLQLERQLDDLKCEMAMIQNVSQSKMSSQDSVLKETEELIVQLREQLSETTKRLESLKMQEIDYKNQLLSSSQQIKDLRLLVDSYKEKSEKLSRLEEESKGKSVAIETLEKRLAELQTEHMGCEKNQKKLNDEKIELEQKIKVVQEERTAAETAKNEREQQVKESVGEMELLKKELLQKDNQLKTVQLDLQRKEEDYTELKDKLADAKKQMQQVEKEISAMREEKKSLTNKINEYEKMKKQMSCEIEVKQRTIQQLSKEHRNNEKADNTAQLYQKTCQDVKAKEKIIEDMKLALLEQEQTQEEQEQALEAKTEEAEKLAEELETWKQKYREKISGKENVIELRRETSNTEPSKPEVVKLQNQLKELEEKCSNDKKKWFEERKTLIAQARESENQRNREMRKFADDRERYGKQQAEMEQLCAQLAEKDKTLLTWREERDSLLSALEVQLKTLLSSNAEKEKEIEILKSANEGGAPTPPESSAVEELKRQLAASEATIKEYQDQLAKLERSPSAAASATEKENNGVAKPVMKTQGETSIPCQEKKSSTSTTNDSVSDTQSQYGSDVVLDSSMISTENGRTSRFPKPQCEIRFSPVKPNKMEVKHHGDSSPLTVKISRSTRKRKSTDMAQDLVKSENRRNARTNKITQSLASPAASISSSKKRTMTKQPSTSSTASTQKKDRTLQKLGEFLHSSPTIFQTKAKKFFETIGAPKSTNGSSSKIADENKPKRARRKLYTTEISAPLDIPAHAIIMDTNEKESDHLIMKRRLRTRTAK</sequence>
<dbReference type="GO" id="GO:0051231">
    <property type="term" value="P:spindle elongation"/>
    <property type="evidence" value="ECO:0007669"/>
    <property type="project" value="TreeGrafter"/>
</dbReference>
<evidence type="ECO:0000256" key="5">
    <source>
        <dbReference type="ARBA" id="ARBA00022741"/>
    </source>
</evidence>
<feature type="domain" description="Kinesin motor" evidence="13">
    <location>
        <begin position="1"/>
        <end position="476"/>
    </location>
</feature>
<comment type="similarity">
    <text evidence="10">Belongs to the TRAFAC class myosin-kinesin ATPase superfamily. Kinesin family.</text>
</comment>
<comment type="subcellular location">
    <subcellularLocation>
        <location evidence="1">Cytoplasm</location>
        <location evidence="1">Cytoskeleton</location>
        <location evidence="1">Spindle</location>
    </subcellularLocation>
</comment>
<dbReference type="PROSITE" id="PS00411">
    <property type="entry name" value="KINESIN_MOTOR_1"/>
    <property type="match status" value="1"/>
</dbReference>
<feature type="compositionally biased region" description="Acidic residues" evidence="12">
    <location>
        <begin position="46"/>
        <end position="59"/>
    </location>
</feature>
<dbReference type="PRINTS" id="PR00380">
    <property type="entry name" value="KINESINHEAVY"/>
</dbReference>
<evidence type="ECO:0000256" key="12">
    <source>
        <dbReference type="SAM" id="MobiDB-lite"/>
    </source>
</evidence>
<comment type="caution">
    <text evidence="10">Lacks conserved residue(s) required for the propagation of feature annotation.</text>
</comment>
<dbReference type="Gene3D" id="3.40.850.10">
    <property type="entry name" value="Kinesin motor domain"/>
    <property type="match status" value="1"/>
</dbReference>
<proteinExistence type="inferred from homology"/>
<feature type="coiled-coil region" evidence="11">
    <location>
        <begin position="1024"/>
        <end position="1369"/>
    </location>
</feature>
<evidence type="ECO:0000256" key="8">
    <source>
        <dbReference type="ARBA" id="ARBA00023175"/>
    </source>
</evidence>
<keyword evidence="7 11" id="KW-0175">Coiled coil</keyword>
<keyword evidence="9" id="KW-0206">Cytoskeleton</keyword>
<dbReference type="GO" id="GO:0090307">
    <property type="term" value="P:mitotic spindle assembly"/>
    <property type="evidence" value="ECO:0007669"/>
    <property type="project" value="TreeGrafter"/>
</dbReference>
<keyword evidence="4" id="KW-0493">Microtubule</keyword>
<feature type="coiled-coil region" evidence="11">
    <location>
        <begin position="881"/>
        <end position="929"/>
    </location>
</feature>
<accession>A0A8J6FDG8</accession>
<feature type="compositionally biased region" description="Low complexity" evidence="12">
    <location>
        <begin position="1683"/>
        <end position="1693"/>
    </location>
</feature>
<organism evidence="14 15">
    <name type="scientific">Eleutherodactylus coqui</name>
    <name type="common">Puerto Rican coqui</name>
    <dbReference type="NCBI Taxonomy" id="57060"/>
    <lineage>
        <taxon>Eukaryota</taxon>
        <taxon>Metazoa</taxon>
        <taxon>Chordata</taxon>
        <taxon>Craniata</taxon>
        <taxon>Vertebrata</taxon>
        <taxon>Euteleostomi</taxon>
        <taxon>Amphibia</taxon>
        <taxon>Batrachia</taxon>
        <taxon>Anura</taxon>
        <taxon>Neobatrachia</taxon>
        <taxon>Hyloidea</taxon>
        <taxon>Eleutherodactylidae</taxon>
        <taxon>Eleutherodactylinae</taxon>
        <taxon>Eleutherodactylus</taxon>
        <taxon>Eleutherodactylus</taxon>
    </lineage>
</organism>
<dbReference type="SUPFAM" id="SSF52540">
    <property type="entry name" value="P-loop containing nucleoside triphosphate hydrolases"/>
    <property type="match status" value="1"/>
</dbReference>
<feature type="region of interest" description="Disordered" evidence="12">
    <location>
        <begin position="1629"/>
        <end position="1715"/>
    </location>
</feature>
<dbReference type="PROSITE" id="PS50067">
    <property type="entry name" value="KINESIN_MOTOR_2"/>
    <property type="match status" value="1"/>
</dbReference>
<dbReference type="InterPro" id="IPR001752">
    <property type="entry name" value="Kinesin_motor_dom"/>
</dbReference>
<dbReference type="GO" id="GO:0008017">
    <property type="term" value="F:microtubule binding"/>
    <property type="evidence" value="ECO:0007669"/>
    <property type="project" value="InterPro"/>
</dbReference>
<evidence type="ECO:0000256" key="11">
    <source>
        <dbReference type="SAM" id="Coils"/>
    </source>
</evidence>
<feature type="region of interest" description="Disordered" evidence="12">
    <location>
        <begin position="527"/>
        <end position="561"/>
    </location>
</feature>
<keyword evidence="8" id="KW-0505">Motor protein</keyword>
<keyword evidence="2" id="KW-0963">Cytoplasm</keyword>
<dbReference type="InterPro" id="IPR021623">
    <property type="entry name" value="LAP2alpha_C"/>
</dbReference>
<dbReference type="Gene3D" id="1.10.287.3160">
    <property type="match status" value="1"/>
</dbReference>
<evidence type="ECO:0000256" key="10">
    <source>
        <dbReference type="PROSITE-ProRule" id="PRU00283"/>
    </source>
</evidence>
<comment type="caution">
    <text evidence="14">The sequence shown here is derived from an EMBL/GenBank/DDBJ whole genome shotgun (WGS) entry which is preliminary data.</text>
</comment>
<dbReference type="InterPro" id="IPR019821">
    <property type="entry name" value="Kinesin_motor_CS"/>
</dbReference>
<feature type="region of interest" description="Disordered" evidence="12">
    <location>
        <begin position="1538"/>
        <end position="1601"/>
    </location>
</feature>
<dbReference type="GO" id="GO:0005876">
    <property type="term" value="C:spindle microtubule"/>
    <property type="evidence" value="ECO:0007669"/>
    <property type="project" value="TreeGrafter"/>
</dbReference>
<feature type="region of interest" description="Disordered" evidence="12">
    <location>
        <begin position="1425"/>
        <end position="1447"/>
    </location>
</feature>
<dbReference type="PANTHER" id="PTHR47970:SF29">
    <property type="entry name" value="KINESIN FAMILY MEMBER 20B"/>
    <property type="match status" value="1"/>
</dbReference>
<evidence type="ECO:0000256" key="7">
    <source>
        <dbReference type="ARBA" id="ARBA00023054"/>
    </source>
</evidence>
<dbReference type="GO" id="GO:0005524">
    <property type="term" value="F:ATP binding"/>
    <property type="evidence" value="ECO:0007669"/>
    <property type="project" value="UniProtKB-KW"/>
</dbReference>
<dbReference type="Pfam" id="PF11560">
    <property type="entry name" value="LAP2alpha"/>
    <property type="match status" value="1"/>
</dbReference>
<evidence type="ECO:0000256" key="2">
    <source>
        <dbReference type="ARBA" id="ARBA00022490"/>
    </source>
</evidence>
<evidence type="ECO:0000313" key="15">
    <source>
        <dbReference type="Proteomes" id="UP000770717"/>
    </source>
</evidence>
<dbReference type="Proteomes" id="UP000770717">
    <property type="component" value="Unassembled WGS sequence"/>
</dbReference>
<evidence type="ECO:0000256" key="6">
    <source>
        <dbReference type="ARBA" id="ARBA00022840"/>
    </source>
</evidence>
<dbReference type="OrthoDB" id="123929at2759"/>
<evidence type="ECO:0000256" key="4">
    <source>
        <dbReference type="ARBA" id="ARBA00022701"/>
    </source>
</evidence>
<dbReference type="PANTHER" id="PTHR47970">
    <property type="entry name" value="KINESIN-LIKE PROTEIN KIF11"/>
    <property type="match status" value="1"/>
</dbReference>
<gene>
    <name evidence="14" type="ORF">GDO78_008228</name>
</gene>
<dbReference type="InterPro" id="IPR036961">
    <property type="entry name" value="Kinesin_motor_dom_sf"/>
</dbReference>
<dbReference type="Pfam" id="PF00225">
    <property type="entry name" value="Kinesin"/>
    <property type="match status" value="1"/>
</dbReference>
<reference evidence="14" key="1">
    <citation type="thesis" date="2020" institute="ProQuest LLC" country="789 East Eisenhower Parkway, Ann Arbor, MI, USA">
        <title>Comparative Genomics and Chromosome Evolution.</title>
        <authorList>
            <person name="Mudd A.B."/>
        </authorList>
    </citation>
    <scope>NUCLEOTIDE SEQUENCE</scope>
    <source>
        <strain evidence="14">HN-11 Male</strain>
        <tissue evidence="14">Kidney and liver</tissue>
    </source>
</reference>
<feature type="region of interest" description="Disordered" evidence="12">
    <location>
        <begin position="1500"/>
        <end position="1525"/>
    </location>
</feature>
<keyword evidence="5" id="KW-0547">Nucleotide-binding</keyword>
<dbReference type="InterPro" id="IPR047149">
    <property type="entry name" value="KIF11-like"/>
</dbReference>
<dbReference type="GO" id="GO:0005634">
    <property type="term" value="C:nucleus"/>
    <property type="evidence" value="ECO:0007669"/>
    <property type="project" value="TreeGrafter"/>
</dbReference>
<evidence type="ECO:0000259" key="13">
    <source>
        <dbReference type="PROSITE" id="PS50067"/>
    </source>
</evidence>
<feature type="region of interest" description="Disordered" evidence="12">
    <location>
        <begin position="1744"/>
        <end position="1764"/>
    </location>
</feature>
<dbReference type="GO" id="GO:0007018">
    <property type="term" value="P:microtubule-based movement"/>
    <property type="evidence" value="ECO:0007669"/>
    <property type="project" value="InterPro"/>
</dbReference>
<name>A0A8J6FDG8_ELECQ</name>
<dbReference type="InterPro" id="IPR027417">
    <property type="entry name" value="P-loop_NTPase"/>
</dbReference>
<evidence type="ECO:0000256" key="1">
    <source>
        <dbReference type="ARBA" id="ARBA00004186"/>
    </source>
</evidence>
<keyword evidence="3" id="KW-0597">Phosphoprotein</keyword>
<feature type="region of interest" description="Disordered" evidence="12">
    <location>
        <begin position="17"/>
        <end position="59"/>
    </location>
</feature>
<evidence type="ECO:0000256" key="3">
    <source>
        <dbReference type="ARBA" id="ARBA00022553"/>
    </source>
</evidence>
<dbReference type="GO" id="GO:0008574">
    <property type="term" value="F:plus-end-directed microtubule motor activity"/>
    <property type="evidence" value="ECO:0007669"/>
    <property type="project" value="TreeGrafter"/>
</dbReference>
<keyword evidence="15" id="KW-1185">Reference proteome</keyword>
<protein>
    <recommendedName>
        <fullName evidence="13">Kinesin motor domain-containing protein</fullName>
    </recommendedName>
</protein>
<evidence type="ECO:0000256" key="9">
    <source>
        <dbReference type="ARBA" id="ARBA00023212"/>
    </source>
</evidence>
<dbReference type="GO" id="GO:0072686">
    <property type="term" value="C:mitotic spindle"/>
    <property type="evidence" value="ECO:0007669"/>
    <property type="project" value="TreeGrafter"/>
</dbReference>
<feature type="region of interest" description="Disordered" evidence="12">
    <location>
        <begin position="812"/>
        <end position="849"/>
    </location>
</feature>
<dbReference type="SMART" id="SM00129">
    <property type="entry name" value="KISc"/>
    <property type="match status" value="1"/>
</dbReference>